<proteinExistence type="predicted"/>
<dbReference type="GO" id="GO:0016787">
    <property type="term" value="F:hydrolase activity"/>
    <property type="evidence" value="ECO:0007669"/>
    <property type="project" value="UniProtKB-KW"/>
</dbReference>
<keyword evidence="1" id="KW-1133">Transmembrane helix</keyword>
<name>A0ABV0IHK7_9MICC</name>
<keyword evidence="1" id="KW-0812">Transmembrane</keyword>
<comment type="caution">
    <text evidence="3">The sequence shown here is derived from an EMBL/GenBank/DDBJ whole genome shotgun (WGS) entry which is preliminary data.</text>
</comment>
<dbReference type="Pfam" id="PF02517">
    <property type="entry name" value="Rce1-like"/>
    <property type="match status" value="1"/>
</dbReference>
<dbReference type="InterPro" id="IPR003675">
    <property type="entry name" value="Rce1/LyrA-like_dom"/>
</dbReference>
<protein>
    <submittedName>
        <fullName evidence="3">CPBP family intramembrane glutamic endopeptidase</fullName>
        <ecNumber evidence="3">3.4.-.-</ecNumber>
    </submittedName>
</protein>
<evidence type="ECO:0000256" key="1">
    <source>
        <dbReference type="SAM" id="Phobius"/>
    </source>
</evidence>
<reference evidence="3 4" key="1">
    <citation type="submission" date="2024-05" db="EMBL/GenBank/DDBJ databases">
        <authorList>
            <person name="Yi C."/>
        </authorList>
    </citation>
    <scope>NUCLEOTIDE SEQUENCE [LARGE SCALE GENOMIC DNA]</scope>
    <source>
        <strain evidence="3 4">XS13</strain>
    </source>
</reference>
<keyword evidence="1" id="KW-0472">Membrane</keyword>
<feature type="transmembrane region" description="Helical" evidence="1">
    <location>
        <begin position="240"/>
        <end position="258"/>
    </location>
</feature>
<evidence type="ECO:0000313" key="4">
    <source>
        <dbReference type="Proteomes" id="UP001484097"/>
    </source>
</evidence>
<keyword evidence="4" id="KW-1185">Reference proteome</keyword>
<keyword evidence="3" id="KW-0378">Hydrolase</keyword>
<sequence length="305" mass="31468">MDPTLAPWMAFLLTVLPAVVLVGIVVALLPRQAHGVRIMMLILGFIVARDAMTAQGLWEFGVVGGGADGTVGGTVGGAAGGTAGRGDSGGGGSSSGVPTLWLRFTDDPVALLVLAVASLALVGAILVACRDLRWTVLWTGRRWWTSVLVGLLGGALIVLPFLFLYGTIGQWIPALQSVAPALTVPSVPVDQRGGAVAGGVLVVLAVFALCGNQVEEVLFRGFLQAHLEDQLPGRMGRWRAALLSALTFAAGHLVLAFLLTDLGWPILAFTFLEGLVCAVIALRHGVLGATVAHAGAIFMLASGLL</sequence>
<dbReference type="Proteomes" id="UP001484097">
    <property type="component" value="Unassembled WGS sequence"/>
</dbReference>
<dbReference type="RefSeq" id="WP_347920319.1">
    <property type="nucleotide sequence ID" value="NZ_JBDXMX010000003.1"/>
</dbReference>
<dbReference type="EC" id="3.4.-.-" evidence="3"/>
<accession>A0ABV0IHK7</accession>
<feature type="transmembrane region" description="Helical" evidence="1">
    <location>
        <begin position="192"/>
        <end position="210"/>
    </location>
</feature>
<evidence type="ECO:0000313" key="3">
    <source>
        <dbReference type="EMBL" id="MEO9247650.1"/>
    </source>
</evidence>
<feature type="transmembrane region" description="Helical" evidence="1">
    <location>
        <begin position="109"/>
        <end position="128"/>
    </location>
</feature>
<feature type="transmembrane region" description="Helical" evidence="1">
    <location>
        <begin position="6"/>
        <end position="29"/>
    </location>
</feature>
<organism evidence="3 4">
    <name type="scientific">Citricoccus nitrophenolicus</name>
    <dbReference type="NCBI Taxonomy" id="863575"/>
    <lineage>
        <taxon>Bacteria</taxon>
        <taxon>Bacillati</taxon>
        <taxon>Actinomycetota</taxon>
        <taxon>Actinomycetes</taxon>
        <taxon>Micrococcales</taxon>
        <taxon>Micrococcaceae</taxon>
        <taxon>Citricoccus</taxon>
    </lineage>
</organism>
<feature type="transmembrane region" description="Helical" evidence="1">
    <location>
        <begin position="148"/>
        <end position="172"/>
    </location>
</feature>
<feature type="transmembrane region" description="Helical" evidence="1">
    <location>
        <begin position="287"/>
        <end position="304"/>
    </location>
</feature>
<evidence type="ECO:0000259" key="2">
    <source>
        <dbReference type="Pfam" id="PF02517"/>
    </source>
</evidence>
<dbReference type="EMBL" id="JBDXMX010000003">
    <property type="protein sequence ID" value="MEO9247650.1"/>
    <property type="molecule type" value="Genomic_DNA"/>
</dbReference>
<feature type="transmembrane region" description="Helical" evidence="1">
    <location>
        <begin position="36"/>
        <end position="58"/>
    </location>
</feature>
<gene>
    <name evidence="3" type="ORF">ABDK96_08165</name>
</gene>
<feature type="domain" description="CAAX prenyl protease 2/Lysostaphin resistance protein A-like" evidence="2">
    <location>
        <begin position="200"/>
        <end position="296"/>
    </location>
</feature>